<dbReference type="EMBL" id="CP020772">
    <property type="protein sequence ID" value="ARI78039.1"/>
    <property type="molecule type" value="Genomic_DNA"/>
</dbReference>
<keyword evidence="1" id="KW-0472">Membrane</keyword>
<dbReference type="OrthoDB" id="2440739at2"/>
<proteinExistence type="predicted"/>
<reference evidence="2 3" key="1">
    <citation type="submission" date="2017-04" db="EMBL/GenBank/DDBJ databases">
        <title>The whole genome sequencing and assembly of Halobacillus mangrovi strain.</title>
        <authorList>
            <person name="Lee S.-J."/>
            <person name="Park M.-K."/>
            <person name="Kim J.-Y."/>
            <person name="Lee Y.-J."/>
            <person name="Yi H."/>
            <person name="Bahn Y.-S."/>
            <person name="Kim J.F."/>
            <person name="Lee D.-W."/>
        </authorList>
    </citation>
    <scope>NUCLEOTIDE SEQUENCE [LARGE SCALE GENOMIC DNA]</scope>
    <source>
        <strain evidence="2 3">KTB 131</strain>
    </source>
</reference>
<name>A0A1W5ZXP2_9BACI</name>
<gene>
    <name evidence="2" type="ORF">HM131_14790</name>
</gene>
<keyword evidence="3" id="KW-1185">Reference proteome</keyword>
<keyword evidence="1" id="KW-1133">Transmembrane helix</keyword>
<dbReference type="AlphaFoldDB" id="A0A1W5ZXP2"/>
<sequence length="58" mass="6460">MRIIWTMIWAFLLSAMAVYVISNMSGGHFDFLQVIILTVLFTIAAVVLGEGVIKEEEA</sequence>
<protein>
    <submittedName>
        <fullName evidence="2">DUF2929 domain-containing protein</fullName>
    </submittedName>
</protein>
<dbReference type="Proteomes" id="UP000192527">
    <property type="component" value="Chromosome"/>
</dbReference>
<dbReference type="STRING" id="402384.HM131_14790"/>
<dbReference type="KEGG" id="hmn:HM131_14790"/>
<accession>A0A1W5ZXP2</accession>
<dbReference type="InterPro" id="IPR021324">
    <property type="entry name" value="DUF2929"/>
</dbReference>
<evidence type="ECO:0000256" key="1">
    <source>
        <dbReference type="SAM" id="Phobius"/>
    </source>
</evidence>
<dbReference type="Pfam" id="PF11151">
    <property type="entry name" value="DUF2929"/>
    <property type="match status" value="1"/>
</dbReference>
<keyword evidence="1" id="KW-0812">Transmembrane</keyword>
<evidence type="ECO:0000313" key="3">
    <source>
        <dbReference type="Proteomes" id="UP000192527"/>
    </source>
</evidence>
<feature type="transmembrane region" description="Helical" evidence="1">
    <location>
        <begin position="33"/>
        <end position="53"/>
    </location>
</feature>
<dbReference type="RefSeq" id="WP_085030499.1">
    <property type="nucleotide sequence ID" value="NZ_CP020772.1"/>
</dbReference>
<evidence type="ECO:0000313" key="2">
    <source>
        <dbReference type="EMBL" id="ARI78039.1"/>
    </source>
</evidence>
<organism evidence="2 3">
    <name type="scientific">Halobacillus mangrovi</name>
    <dbReference type="NCBI Taxonomy" id="402384"/>
    <lineage>
        <taxon>Bacteria</taxon>
        <taxon>Bacillati</taxon>
        <taxon>Bacillota</taxon>
        <taxon>Bacilli</taxon>
        <taxon>Bacillales</taxon>
        <taxon>Bacillaceae</taxon>
        <taxon>Halobacillus</taxon>
    </lineage>
</organism>